<dbReference type="Gene3D" id="6.10.200.10">
    <property type="entry name" value="Regulatory phage protein Cox"/>
    <property type="match status" value="1"/>
</dbReference>
<evidence type="ECO:0000313" key="1">
    <source>
        <dbReference type="EMBL" id="RUT67225.1"/>
    </source>
</evidence>
<dbReference type="Proteomes" id="UP000286908">
    <property type="component" value="Unassembled WGS sequence"/>
</dbReference>
<evidence type="ECO:0000313" key="2">
    <source>
        <dbReference type="Proteomes" id="UP000286908"/>
    </source>
</evidence>
<organism evidence="1 2">
    <name type="scientific">Morganella morganii</name>
    <name type="common">Proteus morganii</name>
    <dbReference type="NCBI Taxonomy" id="582"/>
    <lineage>
        <taxon>Bacteria</taxon>
        <taxon>Pseudomonadati</taxon>
        <taxon>Pseudomonadota</taxon>
        <taxon>Gammaproteobacteria</taxon>
        <taxon>Enterobacterales</taxon>
        <taxon>Morganellaceae</taxon>
        <taxon>Morganella</taxon>
    </lineage>
</organism>
<dbReference type="OrthoDB" id="6494242at2"/>
<dbReference type="Pfam" id="PF10743">
    <property type="entry name" value="Phage_Cox"/>
    <property type="match status" value="1"/>
</dbReference>
<protein>
    <submittedName>
        <fullName evidence="1">Regulator</fullName>
    </submittedName>
</protein>
<dbReference type="AlphaFoldDB" id="A0A433ZYL1"/>
<reference evidence="1 2" key="1">
    <citation type="submission" date="2017-08" db="EMBL/GenBank/DDBJ databases">
        <title>Draft genome sequence of pheromone producing symbiont Morganella morganii, of the female New Zealand grass grub Costelytra giveni.</title>
        <authorList>
            <person name="Laugraud A."/>
            <person name="Young S.D."/>
            <person name="Hurst M.H."/>
        </authorList>
    </citation>
    <scope>NUCLEOTIDE SEQUENCE [LARGE SCALE GENOMIC DNA]</scope>
    <source>
        <strain evidence="1 2">MMsCG</strain>
    </source>
</reference>
<comment type="caution">
    <text evidence="1">The sequence shown here is derived from an EMBL/GenBank/DDBJ whole genome shotgun (WGS) entry which is preliminary data.</text>
</comment>
<name>A0A433ZYL1_MORMO</name>
<dbReference type="EMBL" id="NRQY01000001">
    <property type="protein sequence ID" value="RUT67225.1"/>
    <property type="molecule type" value="Genomic_DNA"/>
</dbReference>
<proteinExistence type="predicted"/>
<dbReference type="InterPro" id="IPR019679">
    <property type="entry name" value="Phage_P2_Cox"/>
</dbReference>
<gene>
    <name evidence="1" type="ORF">CKG00_13270</name>
</gene>
<sequence length="96" mass="11037">MSEQNTDGYMQVNYPVDAVTPPKFAELIGKTPAAVKEMVDNNKLPLVRWTNPDSKGDVKTRGENWIYIPEFNRAMRGAFQNRPKELRDAWLLWVGL</sequence>
<dbReference type="InterPro" id="IPR038147">
    <property type="entry name" value="Cox_sf"/>
</dbReference>
<accession>A0A433ZYL1</accession>